<feature type="region of interest" description="Disordered" evidence="1">
    <location>
        <begin position="196"/>
        <end position="235"/>
    </location>
</feature>
<proteinExistence type="predicted"/>
<keyword evidence="2" id="KW-0812">Transmembrane</keyword>
<keyword evidence="2" id="KW-1133">Transmembrane helix</keyword>
<evidence type="ECO:0000256" key="1">
    <source>
        <dbReference type="SAM" id="MobiDB-lite"/>
    </source>
</evidence>
<evidence type="ECO:0000313" key="3">
    <source>
        <dbReference type="EMBL" id="KAJ4246619.1"/>
    </source>
</evidence>
<sequence>MFIPERRLPNGTAIEFTDPWSIYEDRQAGIFSWAILGIFLLFFVGLVVKDMFAKYLGSELKEDGKNCLEILTIFLRLPVILFSKDNMRALWVSITNIFRCTANKRRTGTVKPAVVLRDRLDSAAVIERLGGGSTSSQSSGNGKEAKDKAKVTEISQIPELSEHPSSKAAPLGRVIPPFKGLPVVFEVPDILPEDRFGSGSGSASHAHSHKSGSGSGSHDHSYSGGSCDAGGGGCD</sequence>
<reference evidence="3" key="1">
    <citation type="submission" date="2022-09" db="EMBL/GenBank/DDBJ databases">
        <title>Fusarium specimens isolated from Avocado Roots.</title>
        <authorList>
            <person name="Stajich J."/>
            <person name="Roper C."/>
            <person name="Heimlech-Rivalta G."/>
        </authorList>
    </citation>
    <scope>NUCLEOTIDE SEQUENCE</scope>
    <source>
        <strain evidence="3">CF00136</strain>
    </source>
</reference>
<evidence type="ECO:0000313" key="4">
    <source>
        <dbReference type="Proteomes" id="UP001152049"/>
    </source>
</evidence>
<dbReference type="OrthoDB" id="5089074at2759"/>
<dbReference type="AlphaFoldDB" id="A0A9W8RM78"/>
<comment type="caution">
    <text evidence="3">The sequence shown here is derived from an EMBL/GenBank/DDBJ whole genome shotgun (WGS) entry which is preliminary data.</text>
</comment>
<keyword evidence="4" id="KW-1185">Reference proteome</keyword>
<feature type="region of interest" description="Disordered" evidence="1">
    <location>
        <begin position="130"/>
        <end position="171"/>
    </location>
</feature>
<dbReference type="Proteomes" id="UP001152049">
    <property type="component" value="Unassembled WGS sequence"/>
</dbReference>
<protein>
    <submittedName>
        <fullName evidence="3">Uncharacterized protein</fullName>
    </submittedName>
</protein>
<evidence type="ECO:0000256" key="2">
    <source>
        <dbReference type="SAM" id="Phobius"/>
    </source>
</evidence>
<dbReference type="EMBL" id="JAOQAZ010000042">
    <property type="protein sequence ID" value="KAJ4246619.1"/>
    <property type="molecule type" value="Genomic_DNA"/>
</dbReference>
<gene>
    <name evidence="3" type="ORF">NW762_013562</name>
</gene>
<name>A0A9W8RM78_9HYPO</name>
<organism evidence="3 4">
    <name type="scientific">Fusarium torreyae</name>
    <dbReference type="NCBI Taxonomy" id="1237075"/>
    <lineage>
        <taxon>Eukaryota</taxon>
        <taxon>Fungi</taxon>
        <taxon>Dikarya</taxon>
        <taxon>Ascomycota</taxon>
        <taxon>Pezizomycotina</taxon>
        <taxon>Sordariomycetes</taxon>
        <taxon>Hypocreomycetidae</taxon>
        <taxon>Hypocreales</taxon>
        <taxon>Nectriaceae</taxon>
        <taxon>Fusarium</taxon>
    </lineage>
</organism>
<accession>A0A9W8RM78</accession>
<feature type="transmembrane region" description="Helical" evidence="2">
    <location>
        <begin position="30"/>
        <end position="48"/>
    </location>
</feature>
<keyword evidence="2" id="KW-0472">Membrane</keyword>